<evidence type="ECO:0000256" key="5">
    <source>
        <dbReference type="ARBA" id="ARBA00023136"/>
    </source>
</evidence>
<evidence type="ECO:0000256" key="2">
    <source>
        <dbReference type="ARBA" id="ARBA00022475"/>
    </source>
</evidence>
<feature type="compositionally biased region" description="Basic and acidic residues" evidence="6">
    <location>
        <begin position="408"/>
        <end position="417"/>
    </location>
</feature>
<sequence length="452" mass="46751">MSDGIRRRDEVLLRAAFIVSSGGDWIFRFALPALVLRLTGSAISTALTYAVEFVPYVVIGLFSGVVADRADRRRLMIRCDVASAVIVTGIGALCLAHASVGPVMAAAFLLGCVRPFSFPAFQGFLTERVALERRAAMNAWLQAADGTLSMVGPVAGVAVVALLGPTVASLANAVSFTLSAALISGTAVLAAGRRGRLPLRAWCRSLGADSVAGLRVVVKNRGLLWATALLTLSNFSFPAVTANLIYIVAGPDGRLSASLAVVSAAQGLGAVLGAAAAPALLRRFSAGALMQSAMGAMAVALLLPAVRIDVGALTVSWFLAGASTSLFIVPWRTYRQGAVDAAYLGRVVGLQRAVPFAAVPLGAVSGGLLLTEFGAPALFAGAAAVQFLVWLGTRFSPLGSASSPTAPDTREVAEPTVERPAPATPRISPPRDTERVSVIDPVDMRAQHEDPV</sequence>
<evidence type="ECO:0000256" key="1">
    <source>
        <dbReference type="ARBA" id="ARBA00004651"/>
    </source>
</evidence>
<feature type="transmembrane region" description="Helical" evidence="7">
    <location>
        <begin position="343"/>
        <end position="361"/>
    </location>
</feature>
<comment type="subcellular location">
    <subcellularLocation>
        <location evidence="1">Cell membrane</location>
        <topology evidence="1">Multi-pass membrane protein</topology>
    </subcellularLocation>
</comment>
<dbReference type="InterPro" id="IPR011701">
    <property type="entry name" value="MFS"/>
</dbReference>
<keyword evidence="9" id="KW-1185">Reference proteome</keyword>
<evidence type="ECO:0000256" key="4">
    <source>
        <dbReference type="ARBA" id="ARBA00022989"/>
    </source>
</evidence>
<evidence type="ECO:0000256" key="3">
    <source>
        <dbReference type="ARBA" id="ARBA00022692"/>
    </source>
</evidence>
<feature type="transmembrane region" description="Helical" evidence="7">
    <location>
        <begin position="79"/>
        <end position="98"/>
    </location>
</feature>
<feature type="transmembrane region" description="Helical" evidence="7">
    <location>
        <begin position="12"/>
        <end position="34"/>
    </location>
</feature>
<gene>
    <name evidence="8" type="ORF">ADK38_41485</name>
</gene>
<feature type="transmembrane region" description="Helical" evidence="7">
    <location>
        <begin position="312"/>
        <end position="331"/>
    </location>
</feature>
<feature type="transmembrane region" description="Helical" evidence="7">
    <location>
        <begin position="255"/>
        <end position="281"/>
    </location>
</feature>
<keyword evidence="5 7" id="KW-0472">Membrane</keyword>
<feature type="transmembrane region" description="Helical" evidence="7">
    <location>
        <begin position="223"/>
        <end position="249"/>
    </location>
</feature>
<protein>
    <recommendedName>
        <fullName evidence="10">MFS transporter</fullName>
    </recommendedName>
</protein>
<dbReference type="RefSeq" id="WP_030890308.1">
    <property type="nucleotide sequence ID" value="NZ_JBIRHZ010000006.1"/>
</dbReference>
<organism evidence="8 9">
    <name type="scientific">Streptomyces varsoviensis</name>
    <dbReference type="NCBI Taxonomy" id="67373"/>
    <lineage>
        <taxon>Bacteria</taxon>
        <taxon>Bacillati</taxon>
        <taxon>Actinomycetota</taxon>
        <taxon>Actinomycetes</taxon>
        <taxon>Kitasatosporales</taxon>
        <taxon>Streptomycetaceae</taxon>
        <taxon>Streptomyces</taxon>
    </lineage>
</organism>
<dbReference type="SUPFAM" id="SSF103473">
    <property type="entry name" value="MFS general substrate transporter"/>
    <property type="match status" value="1"/>
</dbReference>
<evidence type="ECO:0000313" key="8">
    <source>
        <dbReference type="EMBL" id="KOG66329.1"/>
    </source>
</evidence>
<feature type="region of interest" description="Disordered" evidence="6">
    <location>
        <begin position="400"/>
        <end position="452"/>
    </location>
</feature>
<feature type="transmembrane region" description="Helical" evidence="7">
    <location>
        <begin position="373"/>
        <end position="393"/>
    </location>
</feature>
<accession>A0ABR5ITV9</accession>
<feature type="transmembrane region" description="Helical" evidence="7">
    <location>
        <begin position="46"/>
        <end position="67"/>
    </location>
</feature>
<dbReference type="Proteomes" id="UP000037020">
    <property type="component" value="Unassembled WGS sequence"/>
</dbReference>
<reference evidence="8 9" key="1">
    <citation type="submission" date="2015-07" db="EMBL/GenBank/DDBJ databases">
        <authorList>
            <person name="Ju K.-S."/>
            <person name="Doroghazi J.R."/>
            <person name="Metcalf W.W."/>
        </authorList>
    </citation>
    <scope>NUCLEOTIDE SEQUENCE [LARGE SCALE GENOMIC DNA]</scope>
    <source>
        <strain evidence="8 9">NRRL B-3589</strain>
    </source>
</reference>
<keyword evidence="3 7" id="KW-0812">Transmembrane</keyword>
<dbReference type="EMBL" id="LGUT01004008">
    <property type="protein sequence ID" value="KOG66329.1"/>
    <property type="molecule type" value="Genomic_DNA"/>
</dbReference>
<evidence type="ECO:0008006" key="10">
    <source>
        <dbReference type="Google" id="ProtNLM"/>
    </source>
</evidence>
<evidence type="ECO:0000313" key="9">
    <source>
        <dbReference type="Proteomes" id="UP000037020"/>
    </source>
</evidence>
<dbReference type="PANTHER" id="PTHR23513">
    <property type="entry name" value="INTEGRAL MEMBRANE EFFLUX PROTEIN-RELATED"/>
    <property type="match status" value="1"/>
</dbReference>
<name>A0ABR5ITV9_9ACTN</name>
<comment type="caution">
    <text evidence="8">The sequence shown here is derived from an EMBL/GenBank/DDBJ whole genome shotgun (WGS) entry which is preliminary data.</text>
</comment>
<feature type="transmembrane region" description="Helical" evidence="7">
    <location>
        <begin position="146"/>
        <end position="164"/>
    </location>
</feature>
<proteinExistence type="predicted"/>
<evidence type="ECO:0000256" key="7">
    <source>
        <dbReference type="SAM" id="Phobius"/>
    </source>
</evidence>
<dbReference type="PANTHER" id="PTHR23513:SF6">
    <property type="entry name" value="MAJOR FACILITATOR SUPERFAMILY ASSOCIATED DOMAIN-CONTAINING PROTEIN"/>
    <property type="match status" value="1"/>
</dbReference>
<dbReference type="InterPro" id="IPR036259">
    <property type="entry name" value="MFS_trans_sf"/>
</dbReference>
<dbReference type="CDD" id="cd06173">
    <property type="entry name" value="MFS_MefA_like"/>
    <property type="match status" value="1"/>
</dbReference>
<feature type="transmembrane region" description="Helical" evidence="7">
    <location>
        <begin position="170"/>
        <end position="191"/>
    </location>
</feature>
<feature type="transmembrane region" description="Helical" evidence="7">
    <location>
        <begin position="104"/>
        <end position="125"/>
    </location>
</feature>
<dbReference type="Pfam" id="PF07690">
    <property type="entry name" value="MFS_1"/>
    <property type="match status" value="1"/>
</dbReference>
<keyword evidence="2" id="KW-1003">Cell membrane</keyword>
<keyword evidence="4 7" id="KW-1133">Transmembrane helix</keyword>
<evidence type="ECO:0000256" key="6">
    <source>
        <dbReference type="SAM" id="MobiDB-lite"/>
    </source>
</evidence>
<feature type="transmembrane region" description="Helical" evidence="7">
    <location>
        <begin position="288"/>
        <end position="306"/>
    </location>
</feature>
<dbReference type="Gene3D" id="1.20.1250.20">
    <property type="entry name" value="MFS general substrate transporter like domains"/>
    <property type="match status" value="1"/>
</dbReference>
<feature type="compositionally biased region" description="Basic and acidic residues" evidence="6">
    <location>
        <begin position="429"/>
        <end position="452"/>
    </location>
</feature>